<feature type="transmembrane region" description="Helical" evidence="3">
    <location>
        <begin position="309"/>
        <end position="330"/>
    </location>
</feature>
<feature type="domain" description="Cytochrome c-type biogenesis protein CcmF C-terminal" evidence="5">
    <location>
        <begin position="316"/>
        <end position="619"/>
    </location>
</feature>
<feature type="transmembrane region" description="Helical" evidence="3">
    <location>
        <begin position="423"/>
        <end position="440"/>
    </location>
</feature>
<feature type="transmembrane region" description="Helical" evidence="3">
    <location>
        <begin position="209"/>
        <end position="229"/>
    </location>
</feature>
<dbReference type="InterPro" id="IPR002541">
    <property type="entry name" value="Cyt_c_assembly"/>
</dbReference>
<sequence>MHAIAYWALLLALFVYLFSGGAAAFQALRGERGFGPWIERGNFLAVASVTLSSLLLLLAFVRQDYSLKYVHDYSDSTLPLFYAVTAFWAGQAGSLLFWAWLVALMGLVFQVTPSYRAMPTATKNTYWLLFLAVQAFFLLLLSAWSNPFIEFAVPPADGRGLNPLLRNPGMIFHPPLLFLGYAGFTVPACLALASRLSGENHDWLPVGRVWNLFSWIFLTAGIVLGGWWAYMELGWGGYWAWDPVENASLLPWFASSALIHTLIVQERRGSLHNTNIFLMMLSLLTCIFATYLVRSGVVDSLHAFGGTGVAVPLIVSMLFGLALTLIALVVTPGPQGRDMPGLLTRPGFLLLTAWLFLGLGLVVGLGTMWPVISSLWSENTVGLDANFYNRVCLPLFAVIALLLVPCPWLNWKDGQGLKAGAKIALAALLPAAGVMALFGYTMPVALLAGAAGGAALVGLAVLLATDASVRKRMRGVGFVGVHMGLALVVIGVAVSGPYSEAVEAVLDPGESVTIDGYVFTYHDMREFERVGMSGIQARVQATKDGREVGVLRPERRIYRNFDQPFAEVEVIPSLGKELYAVLLAVDRQHRASFKLSVNPLVNWVWIGSTLMCLAGFLCMRGVHRREGTANGRG</sequence>
<evidence type="ECO:0000256" key="1">
    <source>
        <dbReference type="ARBA" id="ARBA00009186"/>
    </source>
</evidence>
<protein>
    <submittedName>
        <fullName evidence="6">Cytochrome c assembly protein</fullName>
    </submittedName>
</protein>
<feature type="domain" description="Cytochrome c assembly protein" evidence="4">
    <location>
        <begin position="88"/>
        <end position="295"/>
    </location>
</feature>
<feature type="transmembrane region" description="Helical" evidence="3">
    <location>
        <begin position="276"/>
        <end position="297"/>
    </location>
</feature>
<keyword evidence="2" id="KW-0201">Cytochrome c-type biogenesis</keyword>
<feature type="transmembrane region" description="Helical" evidence="3">
    <location>
        <begin position="342"/>
        <end position="367"/>
    </location>
</feature>
<feature type="transmembrane region" description="Helical" evidence="3">
    <location>
        <begin position="125"/>
        <end position="144"/>
    </location>
</feature>
<name>S7T4Q4_9BACT</name>
<gene>
    <name evidence="6" type="ORF">dsat_1054</name>
</gene>
<dbReference type="PATRIC" id="fig|1121439.3.peg.2427"/>
<keyword evidence="3" id="KW-1133">Transmembrane helix</keyword>
<evidence type="ECO:0000259" key="4">
    <source>
        <dbReference type="Pfam" id="PF01578"/>
    </source>
</evidence>
<dbReference type="PANTHER" id="PTHR43653">
    <property type="entry name" value="CYTOCHROME C ASSEMBLY PROTEIN-RELATED"/>
    <property type="match status" value="1"/>
</dbReference>
<comment type="caution">
    <text evidence="6">The sequence shown here is derived from an EMBL/GenBank/DDBJ whole genome shotgun (WGS) entry which is preliminary data.</text>
</comment>
<feature type="transmembrane region" description="Helical" evidence="3">
    <location>
        <begin position="249"/>
        <end position="264"/>
    </location>
</feature>
<dbReference type="Pfam" id="PF01578">
    <property type="entry name" value="Cytochrom_C_asm"/>
    <property type="match status" value="1"/>
</dbReference>
<dbReference type="GO" id="GO:0020037">
    <property type="term" value="F:heme binding"/>
    <property type="evidence" value="ECO:0007669"/>
    <property type="project" value="InterPro"/>
</dbReference>
<dbReference type="InterPro" id="IPR032523">
    <property type="entry name" value="CcmF_C"/>
</dbReference>
<feature type="transmembrane region" description="Helical" evidence="3">
    <location>
        <begin position="43"/>
        <end position="61"/>
    </location>
</feature>
<feature type="transmembrane region" description="Helical" evidence="3">
    <location>
        <begin position="176"/>
        <end position="197"/>
    </location>
</feature>
<dbReference type="GO" id="GO:0017004">
    <property type="term" value="P:cytochrome complex assembly"/>
    <property type="evidence" value="ECO:0007669"/>
    <property type="project" value="UniProtKB-KW"/>
</dbReference>
<keyword evidence="7" id="KW-1185">Reference proteome</keyword>
<evidence type="ECO:0000256" key="2">
    <source>
        <dbReference type="ARBA" id="ARBA00022748"/>
    </source>
</evidence>
<accession>S7T4Q4</accession>
<feature type="transmembrane region" description="Helical" evidence="3">
    <location>
        <begin position="446"/>
        <end position="464"/>
    </location>
</feature>
<dbReference type="OrthoDB" id="9761451at2"/>
<dbReference type="InterPro" id="IPR003567">
    <property type="entry name" value="Cyt_c_biogenesis"/>
</dbReference>
<proteinExistence type="inferred from homology"/>
<evidence type="ECO:0000313" key="6">
    <source>
        <dbReference type="EMBL" id="EPR31465.1"/>
    </source>
</evidence>
<dbReference type="Pfam" id="PF16327">
    <property type="entry name" value="CcmF_C"/>
    <property type="match status" value="1"/>
</dbReference>
<dbReference type="Proteomes" id="UP000014975">
    <property type="component" value="Unassembled WGS sequence"/>
</dbReference>
<dbReference type="STRING" id="1121439.dsat_1054"/>
<evidence type="ECO:0000313" key="7">
    <source>
        <dbReference type="Proteomes" id="UP000014975"/>
    </source>
</evidence>
<dbReference type="InterPro" id="IPR036259">
    <property type="entry name" value="MFS_trans_sf"/>
</dbReference>
<organism evidence="6 7">
    <name type="scientific">Alkalidesulfovibrio alkalitolerans DSM 16529</name>
    <dbReference type="NCBI Taxonomy" id="1121439"/>
    <lineage>
        <taxon>Bacteria</taxon>
        <taxon>Pseudomonadati</taxon>
        <taxon>Thermodesulfobacteriota</taxon>
        <taxon>Desulfovibrionia</taxon>
        <taxon>Desulfovibrionales</taxon>
        <taxon>Desulfovibrionaceae</taxon>
        <taxon>Alkalidesulfovibrio</taxon>
    </lineage>
</organism>
<feature type="transmembrane region" description="Helical" evidence="3">
    <location>
        <begin position="387"/>
        <end position="411"/>
    </location>
</feature>
<dbReference type="SUPFAM" id="SSF103473">
    <property type="entry name" value="MFS general substrate transporter"/>
    <property type="match status" value="1"/>
</dbReference>
<dbReference type="GO" id="GO:0016020">
    <property type="term" value="C:membrane"/>
    <property type="evidence" value="ECO:0007669"/>
    <property type="project" value="InterPro"/>
</dbReference>
<dbReference type="eggNOG" id="COG1138">
    <property type="taxonomic scope" value="Bacteria"/>
</dbReference>
<dbReference type="PRINTS" id="PR01410">
    <property type="entry name" value="CCBIOGENESIS"/>
</dbReference>
<evidence type="ECO:0000256" key="3">
    <source>
        <dbReference type="SAM" id="Phobius"/>
    </source>
</evidence>
<dbReference type="RefSeq" id="WP_020887751.1">
    <property type="nucleotide sequence ID" value="NZ_ATHI01000029.1"/>
</dbReference>
<dbReference type="EMBL" id="ATHI01000029">
    <property type="protein sequence ID" value="EPR31465.1"/>
    <property type="molecule type" value="Genomic_DNA"/>
</dbReference>
<comment type="similarity">
    <text evidence="1">Belongs to the CcmF/CycK/Ccl1/NrfE/CcsA family.</text>
</comment>
<feature type="transmembrane region" description="Helical" evidence="3">
    <location>
        <begin position="476"/>
        <end position="498"/>
    </location>
</feature>
<keyword evidence="3" id="KW-0472">Membrane</keyword>
<dbReference type="AlphaFoldDB" id="S7T4Q4"/>
<dbReference type="PANTHER" id="PTHR43653:SF1">
    <property type="entry name" value="CYTOCHROME C-TYPE BIOGENESIS PROTEIN CCMF"/>
    <property type="match status" value="1"/>
</dbReference>
<keyword evidence="3" id="KW-0812">Transmembrane</keyword>
<dbReference type="GO" id="GO:0015232">
    <property type="term" value="F:heme transmembrane transporter activity"/>
    <property type="evidence" value="ECO:0007669"/>
    <property type="project" value="InterPro"/>
</dbReference>
<feature type="transmembrane region" description="Helical" evidence="3">
    <location>
        <begin position="603"/>
        <end position="622"/>
    </location>
</feature>
<evidence type="ECO:0000259" key="5">
    <source>
        <dbReference type="Pfam" id="PF16327"/>
    </source>
</evidence>
<reference evidence="6 7" key="1">
    <citation type="journal article" date="2013" name="Genome Announc.">
        <title>Draft genome sequences for three mercury-methylating, sulfate-reducing bacteria.</title>
        <authorList>
            <person name="Brown S.D."/>
            <person name="Hurt R.A.Jr."/>
            <person name="Gilmour C.C."/>
            <person name="Elias D.A."/>
        </authorList>
    </citation>
    <scope>NUCLEOTIDE SEQUENCE [LARGE SCALE GENOMIC DNA]</scope>
    <source>
        <strain evidence="6 7">DSM 16529</strain>
    </source>
</reference>